<evidence type="ECO:0000313" key="1">
    <source>
        <dbReference type="EMBL" id="CAG8492549.1"/>
    </source>
</evidence>
<sequence length="76" mass="8535">MLAIKNIRAKNEIDDKSARTSIYNEIKSLLPDITDVNLQSSISVDSEKLAETKKALPEPILEESTEKNEEILSAKY</sequence>
<dbReference type="Proteomes" id="UP000789396">
    <property type="component" value="Unassembled WGS sequence"/>
</dbReference>
<dbReference type="EMBL" id="CAJVPZ010001443">
    <property type="protein sequence ID" value="CAG8492549.1"/>
    <property type="molecule type" value="Genomic_DNA"/>
</dbReference>
<dbReference type="AlphaFoldDB" id="A0A9N8WT13"/>
<comment type="caution">
    <text evidence="1">The sequence shown here is derived from an EMBL/GenBank/DDBJ whole genome shotgun (WGS) entry which is preliminary data.</text>
</comment>
<reference evidence="1" key="1">
    <citation type="submission" date="2021-06" db="EMBL/GenBank/DDBJ databases">
        <authorList>
            <person name="Kallberg Y."/>
            <person name="Tangrot J."/>
            <person name="Rosling A."/>
        </authorList>
    </citation>
    <scope>NUCLEOTIDE SEQUENCE</scope>
    <source>
        <strain evidence="1">IN212</strain>
    </source>
</reference>
<protein>
    <submittedName>
        <fullName evidence="1">6447_t:CDS:1</fullName>
    </submittedName>
</protein>
<dbReference type="OrthoDB" id="2446523at2759"/>
<evidence type="ECO:0000313" key="2">
    <source>
        <dbReference type="Proteomes" id="UP000789396"/>
    </source>
</evidence>
<organism evidence="1 2">
    <name type="scientific">Racocetra fulgida</name>
    <dbReference type="NCBI Taxonomy" id="60492"/>
    <lineage>
        <taxon>Eukaryota</taxon>
        <taxon>Fungi</taxon>
        <taxon>Fungi incertae sedis</taxon>
        <taxon>Mucoromycota</taxon>
        <taxon>Glomeromycotina</taxon>
        <taxon>Glomeromycetes</taxon>
        <taxon>Diversisporales</taxon>
        <taxon>Gigasporaceae</taxon>
        <taxon>Racocetra</taxon>
    </lineage>
</organism>
<proteinExistence type="predicted"/>
<accession>A0A9N8WT13</accession>
<gene>
    <name evidence="1" type="ORF">RFULGI_LOCUS2051</name>
</gene>
<keyword evidence="2" id="KW-1185">Reference proteome</keyword>
<name>A0A9N8WT13_9GLOM</name>